<evidence type="ECO:0000313" key="2">
    <source>
        <dbReference type="Ensembl" id="ENSOGAP00000009711.2"/>
    </source>
</evidence>
<feature type="region of interest" description="Disordered" evidence="1">
    <location>
        <begin position="369"/>
        <end position="394"/>
    </location>
</feature>
<dbReference type="GeneTree" id="ENSGT00390000013600"/>
<dbReference type="Ensembl" id="ENSOGAT00000010851.2">
    <property type="protein sequence ID" value="ENSOGAP00000009711.2"/>
    <property type="gene ID" value="ENSOGAG00000010848.2"/>
</dbReference>
<protein>
    <submittedName>
        <fullName evidence="2">Chromosome 9 open reading frame 43</fullName>
    </submittedName>
</protein>
<dbReference type="Pfam" id="PF15504">
    <property type="entry name" value="DUF4647"/>
    <property type="match status" value="1"/>
</dbReference>
<proteinExistence type="predicted"/>
<feature type="compositionally biased region" description="Low complexity" evidence="1">
    <location>
        <begin position="313"/>
        <end position="328"/>
    </location>
</feature>
<dbReference type="InterPro" id="IPR029134">
    <property type="entry name" value="DUF4647"/>
</dbReference>
<feature type="region of interest" description="Disordered" evidence="1">
    <location>
        <begin position="412"/>
        <end position="445"/>
    </location>
</feature>
<evidence type="ECO:0000256" key="1">
    <source>
        <dbReference type="SAM" id="MobiDB-lite"/>
    </source>
</evidence>
<dbReference type="EMBL" id="AAQR03034665">
    <property type="status" value="NOT_ANNOTATED_CDS"/>
    <property type="molecule type" value="Genomic_DNA"/>
</dbReference>
<dbReference type="OMA" id="CPEMKIQ"/>
<feature type="region of interest" description="Disordered" evidence="1">
    <location>
        <begin position="313"/>
        <end position="351"/>
    </location>
</feature>
<accession>H0X3K2</accession>
<dbReference type="eggNOG" id="ENOG502SUB4">
    <property type="taxonomic scope" value="Eukaryota"/>
</dbReference>
<dbReference type="AlphaFoldDB" id="H0X3K2"/>
<keyword evidence="3" id="KW-1185">Reference proteome</keyword>
<dbReference type="PANTHER" id="PTHR36130:SF1">
    <property type="entry name" value="RIKEN CDNA 4933430I17 GENE"/>
    <property type="match status" value="1"/>
</dbReference>
<dbReference type="PANTHER" id="PTHR36130">
    <property type="entry name" value="RIKEN CDNA 4933430I17 GENE"/>
    <property type="match status" value="1"/>
</dbReference>
<dbReference type="FunCoup" id="H0X3K2">
    <property type="interactions" value="5"/>
</dbReference>
<name>H0X3K2_OTOGA</name>
<sequence length="468" mass="53406">SRGLESFRVGLCPRPFVAMDLPDDSQWDETTCDLALCQHPQCWATVRRIERGHPRILSSPCKTLQPDEDKLPELTIVNMSDSCFFSRHLSKFTFSKARSLLCRGSKSKSKFQGRPQKGLPVKSWINSTNKPSKLSVLNLNDTPLPCSEDVSNMVVIWVPEESEKSVSQHRKNKVKTWAGKKGSSPSFSRKQYPETQSRMLKMIVPPPTPVPLSEQLASDCIPSWDPFHVLPQDLLEELLSDEGKTMLSPEMKIQLAMMKKSLPLEKNRPDSAISSKMFLSVHRLTLQRPALRYPEFSKKLRCNLKTEEWQQEQQRQQEQQQQQQRRVQTPTKEAKNKARNGPGIQGTSNKRLSTIAYDPLFGLRTLRGQKSHMKQQQVRGRSHLGTENSTERSKMDYSKKCVDFSLSMESLGSPERELTNKNISAPVKATLEPQASRSEDSWNPELKLLRILQATDDEDDDDDDEDED</sequence>
<evidence type="ECO:0000313" key="3">
    <source>
        <dbReference type="Proteomes" id="UP000005225"/>
    </source>
</evidence>
<organism evidence="2 3">
    <name type="scientific">Otolemur garnettii</name>
    <name type="common">Small-eared galago</name>
    <name type="synonym">Garnett's greater bushbaby</name>
    <dbReference type="NCBI Taxonomy" id="30611"/>
    <lineage>
        <taxon>Eukaryota</taxon>
        <taxon>Metazoa</taxon>
        <taxon>Chordata</taxon>
        <taxon>Craniata</taxon>
        <taxon>Vertebrata</taxon>
        <taxon>Euteleostomi</taxon>
        <taxon>Mammalia</taxon>
        <taxon>Eutheria</taxon>
        <taxon>Euarchontoglires</taxon>
        <taxon>Primates</taxon>
        <taxon>Strepsirrhini</taxon>
        <taxon>Lorisiformes</taxon>
        <taxon>Galagidae</taxon>
        <taxon>Otolemur</taxon>
    </lineage>
</organism>
<gene>
    <name evidence="2" type="primary">C9orf43</name>
</gene>
<dbReference type="EMBL" id="AAQR03034667">
    <property type="status" value="NOT_ANNOTATED_CDS"/>
    <property type="molecule type" value="Genomic_DNA"/>
</dbReference>
<reference evidence="2" key="2">
    <citation type="submission" date="2025-08" db="UniProtKB">
        <authorList>
            <consortium name="Ensembl"/>
        </authorList>
    </citation>
    <scope>IDENTIFICATION</scope>
</reference>
<dbReference type="InParanoid" id="H0X3K2"/>
<dbReference type="EMBL" id="AAQR03034666">
    <property type="status" value="NOT_ANNOTATED_CDS"/>
    <property type="molecule type" value="Genomic_DNA"/>
</dbReference>
<reference evidence="2" key="3">
    <citation type="submission" date="2025-09" db="UniProtKB">
        <authorList>
            <consortium name="Ensembl"/>
        </authorList>
    </citation>
    <scope>IDENTIFICATION</scope>
</reference>
<dbReference type="STRING" id="30611.ENSOGAP00000009711"/>
<reference evidence="3" key="1">
    <citation type="submission" date="2011-03" db="EMBL/GenBank/DDBJ databases">
        <title>Version 3 of the genome sequence of Otolemur garnettii (Bushbaby).</title>
        <authorList>
            <consortium name="The Broad Institute Genome Sequencing Platform"/>
            <person name="Di Palma F."/>
            <person name="Johnson J."/>
            <person name="Lander E.S."/>
            <person name="Lindblad-Toh K."/>
            <person name="Jaffe D.B."/>
            <person name="Gnerre S."/>
            <person name="MacCallum I."/>
            <person name="Przybylski D."/>
            <person name="Ribeiro F.J."/>
            <person name="Burton J.N."/>
            <person name="Walker B.J."/>
            <person name="Sharpe T."/>
            <person name="Hall G."/>
        </authorList>
    </citation>
    <scope>NUCLEOTIDE SEQUENCE [LARGE SCALE GENOMIC DNA]</scope>
</reference>
<feature type="region of interest" description="Disordered" evidence="1">
    <location>
        <begin position="168"/>
        <end position="191"/>
    </location>
</feature>
<dbReference type="HOGENOM" id="CLU_604045_0_0_1"/>
<dbReference type="Proteomes" id="UP000005225">
    <property type="component" value="Unassembled WGS sequence"/>
</dbReference>